<dbReference type="AlphaFoldDB" id="A0A7I9Y357"/>
<comment type="caution">
    <text evidence="2">The sequence shown here is derived from an EMBL/GenBank/DDBJ whole genome shotgun (WGS) entry which is preliminary data.</text>
</comment>
<dbReference type="Gene3D" id="3.40.50.1820">
    <property type="entry name" value="alpha/beta hydrolase"/>
    <property type="match status" value="1"/>
</dbReference>
<evidence type="ECO:0000259" key="1">
    <source>
        <dbReference type="Pfam" id="PF08237"/>
    </source>
</evidence>
<dbReference type="EMBL" id="BLKW01000004">
    <property type="protein sequence ID" value="GFG76417.1"/>
    <property type="molecule type" value="Genomic_DNA"/>
</dbReference>
<dbReference type="Pfam" id="PF08237">
    <property type="entry name" value="PE-PPE"/>
    <property type="match status" value="1"/>
</dbReference>
<feature type="domain" description="PE-PPE" evidence="1">
    <location>
        <begin position="94"/>
        <end position="319"/>
    </location>
</feature>
<sequence>MLVGPLTRATHPRLQMWGPVAVAIVSTALIGWSPTIPSALGAGADAVSADTVLLAGGTALIMGGTGPCCTQPEPPPSPSYVAAVDRLYVSPHFPGYTVEGLYTPEQFHPFTGLTSATFDQSVSAGASDLNTAIMQQFAAGNNAVVLGISQSATVETLELEHLAALPADARPGSDQLSFVLLGDGNNPDGGFLARFPGLDITSIGLTFSGATPDDVYPTAVYSLEYDGWADFPRYPIDILADLNAFAGMAFVHGLYPDLTSTQLATAVAVPTEGPTLTTYELIPTENLPLLDPVRDIPIGGNALADLLQPDLSVIVNLGYGNPDYGWSTGPANVATPAGLFPPLNDIAEAIALLMPDTVRGVDNALAAVGLPPLPNLPVPSFLPDPVNFSLPSWPAALTMTDTLAVSPRVGAVIDGALNELDSVLNTAINDDIDPVIQGAVYAVGDPLRAAATALGAPERITNAIYVGEQALPSVLEGPGTFVTNDVHFLVTAIEDLAAGNLSGFGQELQLIPAADITLAVMVGALLPALALEDILAGIPFNI</sequence>
<accession>A0A7I9Y357</accession>
<dbReference type="InterPro" id="IPR029058">
    <property type="entry name" value="AB_hydrolase_fold"/>
</dbReference>
<gene>
    <name evidence="2" type="ORF">MBOT_37820</name>
</gene>
<proteinExistence type="predicted"/>
<evidence type="ECO:0000313" key="2">
    <source>
        <dbReference type="EMBL" id="GFG76417.1"/>
    </source>
</evidence>
<evidence type="ECO:0000313" key="3">
    <source>
        <dbReference type="Proteomes" id="UP000465361"/>
    </source>
</evidence>
<name>A0A7I9Y357_9MYCO</name>
<dbReference type="Proteomes" id="UP000465361">
    <property type="component" value="Unassembled WGS sequence"/>
</dbReference>
<dbReference type="InterPro" id="IPR013228">
    <property type="entry name" value="PE-PPE_C"/>
</dbReference>
<reference evidence="2 3" key="1">
    <citation type="journal article" date="2019" name="Emerg. Microbes Infect.">
        <title>Comprehensive subspecies identification of 175 nontuberculous mycobacteria species based on 7547 genomic profiles.</title>
        <authorList>
            <person name="Matsumoto Y."/>
            <person name="Kinjo T."/>
            <person name="Motooka D."/>
            <person name="Nabeya D."/>
            <person name="Jung N."/>
            <person name="Uechi K."/>
            <person name="Horii T."/>
            <person name="Iida T."/>
            <person name="Fujita J."/>
            <person name="Nakamura S."/>
        </authorList>
    </citation>
    <scope>NUCLEOTIDE SEQUENCE [LARGE SCALE GENOMIC DNA]</scope>
    <source>
        <strain evidence="2 3">JCM 17322</strain>
    </source>
</reference>
<organism evidence="2 3">
    <name type="scientific">Mycobacterium botniense</name>
    <dbReference type="NCBI Taxonomy" id="84962"/>
    <lineage>
        <taxon>Bacteria</taxon>
        <taxon>Bacillati</taxon>
        <taxon>Actinomycetota</taxon>
        <taxon>Actinomycetes</taxon>
        <taxon>Mycobacteriales</taxon>
        <taxon>Mycobacteriaceae</taxon>
        <taxon>Mycobacterium</taxon>
    </lineage>
</organism>
<protein>
    <recommendedName>
        <fullName evidence="1">PE-PPE domain-containing protein</fullName>
    </recommendedName>
</protein>
<keyword evidence="3" id="KW-1185">Reference proteome</keyword>